<dbReference type="EMBL" id="AWGJ01000003">
    <property type="protein sequence ID" value="ODN82015.1"/>
    <property type="molecule type" value="Genomic_DNA"/>
</dbReference>
<evidence type="ECO:0000313" key="2">
    <source>
        <dbReference type="Proteomes" id="UP000094065"/>
    </source>
</evidence>
<keyword evidence="2" id="KW-1185">Reference proteome</keyword>
<dbReference type="Proteomes" id="UP000094065">
    <property type="component" value="Unassembled WGS sequence"/>
</dbReference>
<sequence length="378" mass="41098">MVGQQDSSSNGPSLAEIGYGTAAEALMGIRYNTSPPGPTFVPSLDAALLHLRPHLGSSSLRRGDLMEIVGTSGSGKSSLITFLILITILSATLPAPLSTNLGGKEAQAMLFQPNTHRPILPLIRRAMEAHIKACAPGVEDDVVNSVIKDSMSRLRIWTGKLRWKDLALGIQSVLDETSPYTFPLSNSGHALDLLAIDGLSDAYYPKRWSEEEHGRRQQPHLTGKAVEMEDIGLRQVMEAIGAVRKELGSVVVMSVQSLRVSRDAQPFHLPHLPPPYPSPFASSNNLPLSASNPMYWPLNIQLSLMGRSRGLQLPGDTMIADALRVKARERNDKAEDTRGDTYNGLVRMVRSDGVLLGKEGIGFHFRVGNEGLQAWGDE</sequence>
<protein>
    <recommendedName>
        <fullName evidence="3">DNA recombination and repair protein Rad51-like C-terminal domain-containing protein</fullName>
    </recommendedName>
</protein>
<dbReference type="GeneID" id="30153654"/>
<proteinExistence type="predicted"/>
<dbReference type="STRING" id="1295533.A0A1E3I107"/>
<organism evidence="1 2">
    <name type="scientific">Cryptococcus amylolentus CBS 6039</name>
    <dbReference type="NCBI Taxonomy" id="1295533"/>
    <lineage>
        <taxon>Eukaryota</taxon>
        <taxon>Fungi</taxon>
        <taxon>Dikarya</taxon>
        <taxon>Basidiomycota</taxon>
        <taxon>Agaricomycotina</taxon>
        <taxon>Tremellomycetes</taxon>
        <taxon>Tremellales</taxon>
        <taxon>Cryptococcaceae</taxon>
        <taxon>Cryptococcus</taxon>
    </lineage>
</organism>
<dbReference type="RefSeq" id="XP_018996334.1">
    <property type="nucleotide sequence ID" value="XM_019135931.1"/>
</dbReference>
<dbReference type="OrthoDB" id="420422at2759"/>
<dbReference type="InterPro" id="IPR027417">
    <property type="entry name" value="P-loop_NTPase"/>
</dbReference>
<accession>A0A1E3I107</accession>
<comment type="caution">
    <text evidence="1">The sequence shown here is derived from an EMBL/GenBank/DDBJ whole genome shotgun (WGS) entry which is preliminary data.</text>
</comment>
<name>A0A1E3I107_9TREE</name>
<evidence type="ECO:0008006" key="3">
    <source>
        <dbReference type="Google" id="ProtNLM"/>
    </source>
</evidence>
<gene>
    <name evidence="1" type="ORF">L202_02345</name>
</gene>
<reference evidence="1 2" key="1">
    <citation type="submission" date="2016-06" db="EMBL/GenBank/DDBJ databases">
        <title>Evolution of pathogenesis and genome organization in the Tremellales.</title>
        <authorList>
            <person name="Cuomo C."/>
            <person name="Litvintseva A."/>
            <person name="Heitman J."/>
            <person name="Chen Y."/>
            <person name="Sun S."/>
            <person name="Springer D."/>
            <person name="Dromer F."/>
            <person name="Young S."/>
            <person name="Zeng Q."/>
            <person name="Chapman S."/>
            <person name="Gujja S."/>
            <person name="Saif S."/>
            <person name="Birren B."/>
        </authorList>
    </citation>
    <scope>NUCLEOTIDE SEQUENCE [LARGE SCALE GENOMIC DNA]</scope>
    <source>
        <strain evidence="1 2">CBS 6039</strain>
    </source>
</reference>
<dbReference type="Gene3D" id="3.40.50.300">
    <property type="entry name" value="P-loop containing nucleotide triphosphate hydrolases"/>
    <property type="match status" value="1"/>
</dbReference>
<evidence type="ECO:0000313" key="1">
    <source>
        <dbReference type="EMBL" id="ODN82015.1"/>
    </source>
</evidence>
<dbReference type="AlphaFoldDB" id="A0A1E3I107"/>
<dbReference type="SUPFAM" id="SSF52540">
    <property type="entry name" value="P-loop containing nucleoside triphosphate hydrolases"/>
    <property type="match status" value="1"/>
</dbReference>